<name>A7I724_METB6</name>
<dbReference type="Proteomes" id="UP000002408">
    <property type="component" value="Chromosome"/>
</dbReference>
<dbReference type="AlphaFoldDB" id="A7I724"/>
<evidence type="ECO:0000313" key="2">
    <source>
        <dbReference type="EMBL" id="ABS55535.1"/>
    </source>
</evidence>
<keyword evidence="1" id="KW-0812">Transmembrane</keyword>
<accession>A7I724</accession>
<dbReference type="STRING" id="456442.Mboo_1017"/>
<feature type="transmembrane region" description="Helical" evidence="1">
    <location>
        <begin position="12"/>
        <end position="36"/>
    </location>
</feature>
<keyword evidence="1" id="KW-0472">Membrane</keyword>
<dbReference type="RefSeq" id="WP_012106562.1">
    <property type="nucleotide sequence ID" value="NC_009712.1"/>
</dbReference>
<reference evidence="3" key="1">
    <citation type="journal article" date="2015" name="Microbiology">
        <title>Genome of Methanoregula boonei 6A8 reveals adaptations to oligotrophic peatland environments.</title>
        <authorList>
            <person name="Braeuer S."/>
            <person name="Cadillo-Quiroz H."/>
            <person name="Kyrpides N."/>
            <person name="Woyke T."/>
            <person name="Goodwin L."/>
            <person name="Detter C."/>
            <person name="Podell S."/>
            <person name="Yavitt J.B."/>
            <person name="Zinder S.H."/>
        </authorList>
    </citation>
    <scope>NUCLEOTIDE SEQUENCE [LARGE SCALE GENOMIC DNA]</scope>
    <source>
        <strain evidence="3">DSM 21154 / JCM 14090 / 6A8</strain>
    </source>
</reference>
<evidence type="ECO:0000313" key="3">
    <source>
        <dbReference type="Proteomes" id="UP000002408"/>
    </source>
</evidence>
<keyword evidence="3" id="KW-1185">Reference proteome</keyword>
<feature type="transmembrane region" description="Helical" evidence="1">
    <location>
        <begin position="142"/>
        <end position="162"/>
    </location>
</feature>
<feature type="transmembrane region" description="Helical" evidence="1">
    <location>
        <begin position="106"/>
        <end position="127"/>
    </location>
</feature>
<dbReference type="EMBL" id="CP000780">
    <property type="protein sequence ID" value="ABS55535.1"/>
    <property type="molecule type" value="Genomic_DNA"/>
</dbReference>
<dbReference type="HOGENOM" id="CLU_1590875_0_0_2"/>
<keyword evidence="1" id="KW-1133">Transmembrane helix</keyword>
<proteinExistence type="predicted"/>
<dbReference type="KEGG" id="mbn:Mboo_1017"/>
<evidence type="ECO:0000256" key="1">
    <source>
        <dbReference type="SAM" id="Phobius"/>
    </source>
</evidence>
<organism evidence="2 3">
    <name type="scientific">Methanoregula boonei (strain DSM 21154 / JCM 14090 / 6A8)</name>
    <dbReference type="NCBI Taxonomy" id="456442"/>
    <lineage>
        <taxon>Archaea</taxon>
        <taxon>Methanobacteriati</taxon>
        <taxon>Methanobacteriota</taxon>
        <taxon>Stenosarchaea group</taxon>
        <taxon>Methanomicrobia</taxon>
        <taxon>Methanomicrobiales</taxon>
        <taxon>Methanoregulaceae</taxon>
        <taxon>Methanoregula</taxon>
    </lineage>
</organism>
<dbReference type="GeneID" id="5411480"/>
<feature type="transmembrane region" description="Helical" evidence="1">
    <location>
        <begin position="48"/>
        <end position="70"/>
    </location>
</feature>
<sequence>MSLQEKGSEIYTYWKDIILFFGGLALASIPIVVTLFPDTGAKDLPFSLMALVLLVLVTVFWPLAFLIWGFMSGFPFYGRAVPAGWYPGEPLQWAEIQMYYQRYRKYILGVIAVNMVFFFWLAGYILLNEGGNIHNMAEDTSGLILCSWLIMMGMLALFFCLIEGTHS</sequence>
<protein>
    <submittedName>
        <fullName evidence="2">Uncharacterized protein</fullName>
    </submittedName>
</protein>
<gene>
    <name evidence="2" type="ordered locus">Mboo_1017</name>
</gene>